<comment type="subcellular location">
    <subcellularLocation>
        <location evidence="6">Cytoplasm</location>
    </subcellularLocation>
</comment>
<dbReference type="NCBIfam" id="TIGR01280">
    <property type="entry name" value="xseB"/>
    <property type="match status" value="1"/>
</dbReference>
<evidence type="ECO:0000256" key="1">
    <source>
        <dbReference type="ARBA" id="ARBA00009998"/>
    </source>
</evidence>
<dbReference type="PATRIC" id="fig|1122148.6.peg.479"/>
<sequence>MTEKKATFEENMDKLNEIVQELQGGNVPLKKALSEFQNGVKLSQEMQKTLQNADNTLAKMVNSDGDEVPFTRDKGYEELKQQKSDGNEDGAAPF</sequence>
<gene>
    <name evidence="6" type="primary">xseB</name>
    <name evidence="7" type="ORF">IV52_GL000460</name>
</gene>
<keyword evidence="5 6" id="KW-0269">Exonuclease</keyword>
<evidence type="ECO:0000313" key="8">
    <source>
        <dbReference type="Proteomes" id="UP000051565"/>
    </source>
</evidence>
<dbReference type="InterPro" id="IPR037004">
    <property type="entry name" value="Exonuc_VII_ssu_sf"/>
</dbReference>
<name>A0A0R2JPI6_9LACO</name>
<dbReference type="OrthoDB" id="9798666at2"/>
<accession>A0A0R2JPI6</accession>
<dbReference type="EC" id="3.1.11.6" evidence="6"/>
<dbReference type="HAMAP" id="MF_00337">
    <property type="entry name" value="Exonuc_7_S"/>
    <property type="match status" value="1"/>
</dbReference>
<keyword evidence="2 6" id="KW-0963">Cytoplasm</keyword>
<evidence type="ECO:0000256" key="4">
    <source>
        <dbReference type="ARBA" id="ARBA00022801"/>
    </source>
</evidence>
<keyword evidence="4 6" id="KW-0378">Hydrolase</keyword>
<dbReference type="RefSeq" id="WP_054646218.1">
    <property type="nucleotide sequence ID" value="NZ_FUXS01000001.1"/>
</dbReference>
<dbReference type="GeneID" id="61250340"/>
<dbReference type="GO" id="GO:0005829">
    <property type="term" value="C:cytosol"/>
    <property type="evidence" value="ECO:0007669"/>
    <property type="project" value="TreeGrafter"/>
</dbReference>
<comment type="subunit">
    <text evidence="6">Heterooligomer composed of large and small subunits.</text>
</comment>
<dbReference type="EMBL" id="JQBT01000032">
    <property type="protein sequence ID" value="KRN79055.1"/>
    <property type="molecule type" value="Genomic_DNA"/>
</dbReference>
<comment type="function">
    <text evidence="6">Bidirectionally degrades single-stranded DNA into large acid-insoluble oligonucleotides, which are then degraded further into small acid-soluble oligonucleotides.</text>
</comment>
<dbReference type="SUPFAM" id="SSF116842">
    <property type="entry name" value="XseB-like"/>
    <property type="match status" value="1"/>
</dbReference>
<evidence type="ECO:0000256" key="2">
    <source>
        <dbReference type="ARBA" id="ARBA00022490"/>
    </source>
</evidence>
<dbReference type="PANTHER" id="PTHR34137:SF1">
    <property type="entry name" value="EXODEOXYRIBONUCLEASE 7 SMALL SUBUNIT"/>
    <property type="match status" value="1"/>
</dbReference>
<comment type="caution">
    <text evidence="7">The sequence shown here is derived from an EMBL/GenBank/DDBJ whole genome shotgun (WGS) entry which is preliminary data.</text>
</comment>
<evidence type="ECO:0000256" key="5">
    <source>
        <dbReference type="ARBA" id="ARBA00022839"/>
    </source>
</evidence>
<dbReference type="GO" id="GO:0009318">
    <property type="term" value="C:exodeoxyribonuclease VII complex"/>
    <property type="evidence" value="ECO:0007669"/>
    <property type="project" value="UniProtKB-UniRule"/>
</dbReference>
<dbReference type="GO" id="GO:0008855">
    <property type="term" value="F:exodeoxyribonuclease VII activity"/>
    <property type="evidence" value="ECO:0007669"/>
    <property type="project" value="UniProtKB-UniRule"/>
</dbReference>
<keyword evidence="3 6" id="KW-0540">Nuclease</keyword>
<dbReference type="PANTHER" id="PTHR34137">
    <property type="entry name" value="EXODEOXYRIBONUCLEASE 7 SMALL SUBUNIT"/>
    <property type="match status" value="1"/>
</dbReference>
<keyword evidence="8" id="KW-1185">Reference proteome</keyword>
<proteinExistence type="inferred from homology"/>
<protein>
    <recommendedName>
        <fullName evidence="6">Exodeoxyribonuclease 7 small subunit</fullName>
        <ecNumber evidence="6">3.1.11.6</ecNumber>
    </recommendedName>
    <alternativeName>
        <fullName evidence="6">Exodeoxyribonuclease VII small subunit</fullName>
        <shortName evidence="6">Exonuclease VII small subunit</shortName>
    </alternativeName>
</protein>
<evidence type="ECO:0000256" key="6">
    <source>
        <dbReference type="HAMAP-Rule" id="MF_00337"/>
    </source>
</evidence>
<dbReference type="InterPro" id="IPR003761">
    <property type="entry name" value="Exonuc_VII_S"/>
</dbReference>
<comment type="catalytic activity">
    <reaction evidence="6">
        <text>Exonucleolytic cleavage in either 5'- to 3'- or 3'- to 5'-direction to yield nucleoside 5'-phosphates.</text>
        <dbReference type="EC" id="3.1.11.6"/>
    </reaction>
</comment>
<dbReference type="AlphaFoldDB" id="A0A0R2JPI6"/>
<dbReference type="GO" id="GO:0006308">
    <property type="term" value="P:DNA catabolic process"/>
    <property type="evidence" value="ECO:0007669"/>
    <property type="project" value="UniProtKB-UniRule"/>
</dbReference>
<dbReference type="Proteomes" id="UP000051565">
    <property type="component" value="Unassembled WGS sequence"/>
</dbReference>
<dbReference type="Pfam" id="PF02609">
    <property type="entry name" value="Exonuc_VII_S"/>
    <property type="match status" value="1"/>
</dbReference>
<organism evidence="7 8">
    <name type="scientific">Fructilactobacillus lindneri DSM 20690 = JCM 11027</name>
    <dbReference type="NCBI Taxonomy" id="1122148"/>
    <lineage>
        <taxon>Bacteria</taxon>
        <taxon>Bacillati</taxon>
        <taxon>Bacillota</taxon>
        <taxon>Bacilli</taxon>
        <taxon>Lactobacillales</taxon>
        <taxon>Lactobacillaceae</taxon>
        <taxon>Fructilactobacillus</taxon>
    </lineage>
</organism>
<evidence type="ECO:0000313" key="7">
    <source>
        <dbReference type="EMBL" id="KRN79055.1"/>
    </source>
</evidence>
<reference evidence="7 8" key="1">
    <citation type="journal article" date="2015" name="Genome Announc.">
        <title>Expanding the biotechnology potential of lactobacilli through comparative genomics of 213 strains and associated genera.</title>
        <authorList>
            <person name="Sun Z."/>
            <person name="Harris H.M."/>
            <person name="McCann A."/>
            <person name="Guo C."/>
            <person name="Argimon S."/>
            <person name="Zhang W."/>
            <person name="Yang X."/>
            <person name="Jeffery I.B."/>
            <person name="Cooney J.C."/>
            <person name="Kagawa T.F."/>
            <person name="Liu W."/>
            <person name="Song Y."/>
            <person name="Salvetti E."/>
            <person name="Wrobel A."/>
            <person name="Rasinkangas P."/>
            <person name="Parkhill J."/>
            <person name="Rea M.C."/>
            <person name="O'Sullivan O."/>
            <person name="Ritari J."/>
            <person name="Douillard F.P."/>
            <person name="Paul Ross R."/>
            <person name="Yang R."/>
            <person name="Briner A.E."/>
            <person name="Felis G.E."/>
            <person name="de Vos W.M."/>
            <person name="Barrangou R."/>
            <person name="Klaenhammer T.R."/>
            <person name="Caufield P.W."/>
            <person name="Cui Y."/>
            <person name="Zhang H."/>
            <person name="O'Toole P.W."/>
        </authorList>
    </citation>
    <scope>NUCLEOTIDE SEQUENCE [LARGE SCALE GENOMIC DNA]</scope>
    <source>
        <strain evidence="7 8">DSM 20690</strain>
    </source>
</reference>
<dbReference type="NCBIfam" id="NF002138">
    <property type="entry name" value="PRK00977.1-2"/>
    <property type="match status" value="1"/>
</dbReference>
<dbReference type="STRING" id="53444.AYR59_05745"/>
<dbReference type="Gene3D" id="1.10.287.1040">
    <property type="entry name" value="Exonuclease VII, small subunit"/>
    <property type="match status" value="1"/>
</dbReference>
<comment type="similarity">
    <text evidence="1 6">Belongs to the XseB family.</text>
</comment>
<evidence type="ECO:0000256" key="3">
    <source>
        <dbReference type="ARBA" id="ARBA00022722"/>
    </source>
</evidence>